<feature type="compositionally biased region" description="Polar residues" evidence="1">
    <location>
        <begin position="412"/>
        <end position="425"/>
    </location>
</feature>
<feature type="compositionally biased region" description="Low complexity" evidence="1">
    <location>
        <begin position="263"/>
        <end position="276"/>
    </location>
</feature>
<dbReference type="AlphaFoldDB" id="A0AA38NY10"/>
<feature type="compositionally biased region" description="Polar residues" evidence="1">
    <location>
        <begin position="194"/>
        <end position="209"/>
    </location>
</feature>
<evidence type="ECO:0000313" key="3">
    <source>
        <dbReference type="Proteomes" id="UP001163846"/>
    </source>
</evidence>
<gene>
    <name evidence="2" type="ORF">F5878DRAFT_449654</name>
</gene>
<dbReference type="EMBL" id="MU806899">
    <property type="protein sequence ID" value="KAJ3832630.1"/>
    <property type="molecule type" value="Genomic_DNA"/>
</dbReference>
<name>A0AA38NY10_9AGAR</name>
<feature type="region of interest" description="Disordered" evidence="1">
    <location>
        <begin position="173"/>
        <end position="436"/>
    </location>
</feature>
<feature type="compositionally biased region" description="Polar residues" evidence="1">
    <location>
        <begin position="350"/>
        <end position="376"/>
    </location>
</feature>
<organism evidence="2 3">
    <name type="scientific">Lentinula raphanica</name>
    <dbReference type="NCBI Taxonomy" id="153919"/>
    <lineage>
        <taxon>Eukaryota</taxon>
        <taxon>Fungi</taxon>
        <taxon>Dikarya</taxon>
        <taxon>Basidiomycota</taxon>
        <taxon>Agaricomycotina</taxon>
        <taxon>Agaricomycetes</taxon>
        <taxon>Agaricomycetidae</taxon>
        <taxon>Agaricales</taxon>
        <taxon>Marasmiineae</taxon>
        <taxon>Omphalotaceae</taxon>
        <taxon>Lentinula</taxon>
    </lineage>
</organism>
<evidence type="ECO:0000313" key="2">
    <source>
        <dbReference type="EMBL" id="KAJ3832630.1"/>
    </source>
</evidence>
<feature type="compositionally biased region" description="Basic and acidic residues" evidence="1">
    <location>
        <begin position="306"/>
        <end position="322"/>
    </location>
</feature>
<keyword evidence="3" id="KW-1185">Reference proteome</keyword>
<feature type="compositionally biased region" description="Basic residues" evidence="1">
    <location>
        <begin position="387"/>
        <end position="396"/>
    </location>
</feature>
<evidence type="ECO:0000256" key="1">
    <source>
        <dbReference type="SAM" id="MobiDB-lite"/>
    </source>
</evidence>
<sequence>MARKWPARRKTRPELAGKAFTPIDVVIIHDEPFMNDETGGGLRAHFGERLRICDFSSRSLEWYVENYRSGTDIGQRFRSALDKYYKGLENYMHQWHNYENFIVPFGRTYRGLRISQVRDKEWFRWIQWKDDLKEYRLFYSAVQLWLRNPRHYELNRDLGDRLSRTEYDDDLDLHWNGERSPSAVSSDDDERTLSDNSFIVSDSDGSGNDETSDTNADNSSAESDDDNASDSSFPPSPLPTPMRTRSSMRSGKLHHDDRASDMSSRSSSRRPNTTPTRKSKRKHLDRSSSESDESTLETPTKRRLRSRDSSADTSPKKIDCEQLGRNFRVNKYSPSKGDDDASDLESSDENAGSTSASSIEPGNLSLMSTCPRSWRSTLIDDPVVRRNPPRRARRTTSQHSTESESNDEDEQMLTSEVDSSANESGSGIMLKSPKTRRRSTFRIVLSGNNSENDQEQEEQSIGIAHQTGQDQVDPLSEVVKSAPKCVYGYRASERYPTPACTNPIIISDSESEREIPSRIILESSSHWKTSEENAPSFAFTDPNTFRVTGPEGIRPSRWTCFNCHFSLEQTGWKWP</sequence>
<accession>A0AA38NY10</accession>
<protein>
    <submittedName>
        <fullName evidence="2">Uncharacterized protein</fullName>
    </submittedName>
</protein>
<comment type="caution">
    <text evidence="2">The sequence shown here is derived from an EMBL/GenBank/DDBJ whole genome shotgun (WGS) entry which is preliminary data.</text>
</comment>
<reference evidence="2" key="1">
    <citation type="submission" date="2022-08" db="EMBL/GenBank/DDBJ databases">
        <authorList>
            <consortium name="DOE Joint Genome Institute"/>
            <person name="Min B."/>
            <person name="Riley R."/>
            <person name="Sierra-Patev S."/>
            <person name="Naranjo-Ortiz M."/>
            <person name="Looney B."/>
            <person name="Konkel Z."/>
            <person name="Slot J.C."/>
            <person name="Sakamoto Y."/>
            <person name="Steenwyk J.L."/>
            <person name="Rokas A."/>
            <person name="Carro J."/>
            <person name="Camarero S."/>
            <person name="Ferreira P."/>
            <person name="Molpeceres G."/>
            <person name="Ruiz-Duenas F.J."/>
            <person name="Serrano A."/>
            <person name="Henrissat B."/>
            <person name="Drula E."/>
            <person name="Hughes K.W."/>
            <person name="Mata J.L."/>
            <person name="Ishikawa N.K."/>
            <person name="Vargas-Isla R."/>
            <person name="Ushijima S."/>
            <person name="Smith C.A."/>
            <person name="Ahrendt S."/>
            <person name="Andreopoulos W."/>
            <person name="He G."/>
            <person name="Labutti K."/>
            <person name="Lipzen A."/>
            <person name="Ng V."/>
            <person name="Sandor L."/>
            <person name="Barry K."/>
            <person name="Martinez A.T."/>
            <person name="Xiao Y."/>
            <person name="Gibbons J.G."/>
            <person name="Terashima K."/>
            <person name="Hibbett D.S."/>
            <person name="Grigoriev I.V."/>
        </authorList>
    </citation>
    <scope>NUCLEOTIDE SEQUENCE</scope>
    <source>
        <strain evidence="2">TFB9207</strain>
    </source>
</reference>
<proteinExistence type="predicted"/>
<dbReference type="Proteomes" id="UP001163846">
    <property type="component" value="Unassembled WGS sequence"/>
</dbReference>